<dbReference type="Proteomes" id="UP001152622">
    <property type="component" value="Chromosome 3"/>
</dbReference>
<evidence type="ECO:0000313" key="3">
    <source>
        <dbReference type="Proteomes" id="UP001152622"/>
    </source>
</evidence>
<name>A0A9Q1J884_SYNKA</name>
<evidence type="ECO:0000256" key="1">
    <source>
        <dbReference type="SAM" id="MobiDB-lite"/>
    </source>
</evidence>
<accession>A0A9Q1J884</accession>
<proteinExistence type="predicted"/>
<dbReference type="AlphaFoldDB" id="A0A9Q1J884"/>
<keyword evidence="3" id="KW-1185">Reference proteome</keyword>
<feature type="region of interest" description="Disordered" evidence="1">
    <location>
        <begin position="49"/>
        <end position="88"/>
    </location>
</feature>
<comment type="caution">
    <text evidence="2">The sequence shown here is derived from an EMBL/GenBank/DDBJ whole genome shotgun (WGS) entry which is preliminary data.</text>
</comment>
<protein>
    <submittedName>
        <fullName evidence="2">Uncharacterized protein</fullName>
    </submittedName>
</protein>
<organism evidence="2 3">
    <name type="scientific">Synaphobranchus kaupii</name>
    <name type="common">Kaup's arrowtooth eel</name>
    <dbReference type="NCBI Taxonomy" id="118154"/>
    <lineage>
        <taxon>Eukaryota</taxon>
        <taxon>Metazoa</taxon>
        <taxon>Chordata</taxon>
        <taxon>Craniata</taxon>
        <taxon>Vertebrata</taxon>
        <taxon>Euteleostomi</taxon>
        <taxon>Actinopterygii</taxon>
        <taxon>Neopterygii</taxon>
        <taxon>Teleostei</taxon>
        <taxon>Anguilliformes</taxon>
        <taxon>Synaphobranchidae</taxon>
        <taxon>Synaphobranchus</taxon>
    </lineage>
</organism>
<dbReference type="EMBL" id="JAINUF010000003">
    <property type="protein sequence ID" value="KAJ8371239.1"/>
    <property type="molecule type" value="Genomic_DNA"/>
</dbReference>
<sequence>MCPVVSCHSLILKPSQDDVPNAEQVNQNTSRCRSKYNRIHVSTACLEGARPQGGIPMEQRMMDGAQRGGGGLWTESRPTCGGAPRGHAAAEVGGSIRIASVSGLPSSYLKARNSAPSWREKEAVPGDQ</sequence>
<feature type="region of interest" description="Disordered" evidence="1">
    <location>
        <begin position="109"/>
        <end position="128"/>
    </location>
</feature>
<evidence type="ECO:0000313" key="2">
    <source>
        <dbReference type="EMBL" id="KAJ8371239.1"/>
    </source>
</evidence>
<reference evidence="2" key="1">
    <citation type="journal article" date="2023" name="Science">
        <title>Genome structures resolve the early diversification of teleost fishes.</title>
        <authorList>
            <person name="Parey E."/>
            <person name="Louis A."/>
            <person name="Montfort J."/>
            <person name="Bouchez O."/>
            <person name="Roques C."/>
            <person name="Iampietro C."/>
            <person name="Lluch J."/>
            <person name="Castinel A."/>
            <person name="Donnadieu C."/>
            <person name="Desvignes T."/>
            <person name="Floi Bucao C."/>
            <person name="Jouanno E."/>
            <person name="Wen M."/>
            <person name="Mejri S."/>
            <person name="Dirks R."/>
            <person name="Jansen H."/>
            <person name="Henkel C."/>
            <person name="Chen W.J."/>
            <person name="Zahm M."/>
            <person name="Cabau C."/>
            <person name="Klopp C."/>
            <person name="Thompson A.W."/>
            <person name="Robinson-Rechavi M."/>
            <person name="Braasch I."/>
            <person name="Lecointre G."/>
            <person name="Bobe J."/>
            <person name="Postlethwait J.H."/>
            <person name="Berthelot C."/>
            <person name="Roest Crollius H."/>
            <person name="Guiguen Y."/>
        </authorList>
    </citation>
    <scope>NUCLEOTIDE SEQUENCE</scope>
    <source>
        <strain evidence="2">WJC10195</strain>
    </source>
</reference>
<gene>
    <name evidence="2" type="ORF">SKAU_G00112670</name>
</gene>
<feature type="compositionally biased region" description="Basic and acidic residues" evidence="1">
    <location>
        <begin position="118"/>
        <end position="128"/>
    </location>
</feature>